<dbReference type="SUPFAM" id="SSF140459">
    <property type="entry name" value="PE/PPE dimer-like"/>
    <property type="match status" value="1"/>
</dbReference>
<dbReference type="RefSeq" id="WP_013414494.1">
    <property type="nucleotide sequence ID" value="NC_014659.1"/>
</dbReference>
<gene>
    <name evidence="4" type="ordered locus">REQ_01750</name>
</gene>
<dbReference type="KEGG" id="req:REQ_01750"/>
<proteinExistence type="inferred from homology"/>
<dbReference type="EMBL" id="FN563149">
    <property type="protein sequence ID" value="CBH46326.1"/>
    <property type="molecule type" value="Genomic_DNA"/>
</dbReference>
<protein>
    <submittedName>
        <fullName evidence="4">PPE family protein</fullName>
    </submittedName>
</protein>
<evidence type="ECO:0000259" key="3">
    <source>
        <dbReference type="Pfam" id="PF00823"/>
    </source>
</evidence>
<sequence length="410" mass="39228">MTIGVTGVVWMPRGATVNSTTLSAGAGPVPLGAASPAWAALSASLADAGATLNRVMTELRAGWEGVAADAALARLAPFTAWVEQSAALAAETSTKASTQAGSYTTAAMTMPSLPEITAVKAAKTAAYSTGGVVNGSAAAAEAADRAMDFRAGVVMEVYEAASSIVTTPETFTQPPPLSNGATAGLDAGDAGEVSRRRLEDDFRTDPVGTVAAVATAFVQSPGAATAASQIGSAAGAVSSATSAAANIGGAVLGGFSGGASALSGTGPAGTTGDARPAGSRSGAAGASGLFGPAASRAAGIGSGAGAALPEGWTQAGQLDGSGARGGTGHGGAAAGPGSVAPSDTVRTDAAAATARNQAAAGAPAMAPRGAADADDPAHNTPDYLRSFEHFTDGRTVIPSVIGADADEDGR</sequence>
<name>A0A3S5Y1C3_RHOH1</name>
<evidence type="ECO:0000313" key="4">
    <source>
        <dbReference type="EMBL" id="CBH46326.1"/>
    </source>
</evidence>
<dbReference type="Gene3D" id="1.20.1260.20">
    <property type="entry name" value="PPE superfamily"/>
    <property type="match status" value="1"/>
</dbReference>
<evidence type="ECO:0000256" key="1">
    <source>
        <dbReference type="ARBA" id="ARBA00010652"/>
    </source>
</evidence>
<feature type="compositionally biased region" description="Gly residues" evidence="2">
    <location>
        <begin position="322"/>
        <end position="334"/>
    </location>
</feature>
<comment type="similarity">
    <text evidence="1">Belongs to the mycobacterial PPE family.</text>
</comment>
<evidence type="ECO:0000313" key="5">
    <source>
        <dbReference type="Proteomes" id="UP000006892"/>
    </source>
</evidence>
<accession>A0A3S5Y1C3</accession>
<dbReference type="Pfam" id="PF00823">
    <property type="entry name" value="PPE"/>
    <property type="match status" value="1"/>
</dbReference>
<feature type="domain" description="PPE" evidence="3">
    <location>
        <begin position="10"/>
        <end position="166"/>
    </location>
</feature>
<feature type="compositionally biased region" description="Low complexity" evidence="2">
    <location>
        <begin position="343"/>
        <end position="370"/>
    </location>
</feature>
<feature type="region of interest" description="Disordered" evidence="2">
    <location>
        <begin position="311"/>
        <end position="386"/>
    </location>
</feature>
<dbReference type="AlphaFoldDB" id="A0A3S5Y1C3"/>
<reference evidence="4" key="1">
    <citation type="journal article" date="2010" name="PLoS Genet.">
        <title>The genome of a pathogenic rhodococcus: cooptive virulence underpinned by key gene acquisitions.</title>
        <authorList>
            <person name="Letek M."/>
            <person name="Gonzalez P."/>
            <person name="Macarthur I."/>
            <person name="Rodriguez H."/>
            <person name="Freeman T.C."/>
            <person name="Valero-Rello A."/>
            <person name="Blanco M."/>
            <person name="Buckley T."/>
            <person name="Cherevach I."/>
            <person name="Fahey R."/>
            <person name="Hapeshi A."/>
            <person name="Holdstock J."/>
            <person name="Leadon D."/>
            <person name="Navas J."/>
            <person name="Ocampo A."/>
            <person name="Quail M.A."/>
            <person name="Sanders M."/>
            <person name="Scortti M.M."/>
            <person name="Prescott J.F."/>
            <person name="Fogarty U."/>
            <person name="Meijer W.G."/>
            <person name="Parkhill J."/>
            <person name="Bentley S.D."/>
            <person name="Vazquez-Boland J.A."/>
        </authorList>
    </citation>
    <scope>NUCLEOTIDE SEQUENCE [LARGE SCALE GENOMIC DNA]</scope>
    <source>
        <strain evidence="4 5">103S</strain>
    </source>
</reference>
<dbReference type="Proteomes" id="UP001154400">
    <property type="component" value="Chromosome"/>
</dbReference>
<dbReference type="InterPro" id="IPR038332">
    <property type="entry name" value="PPE_sf"/>
</dbReference>
<evidence type="ECO:0000256" key="2">
    <source>
        <dbReference type="SAM" id="MobiDB-lite"/>
    </source>
</evidence>
<dbReference type="InterPro" id="IPR000030">
    <property type="entry name" value="PPE_dom"/>
</dbReference>
<organism evidence="4">
    <name type="scientific">Rhodococcus hoagii (strain 103S)</name>
    <name type="common">Rhodococcus equi</name>
    <dbReference type="NCBI Taxonomy" id="685727"/>
    <lineage>
        <taxon>Bacteria</taxon>
        <taxon>Bacillati</taxon>
        <taxon>Actinomycetota</taxon>
        <taxon>Actinomycetes</taxon>
        <taxon>Mycobacteriales</taxon>
        <taxon>Nocardiaceae</taxon>
        <taxon>Prescottella</taxon>
    </lineage>
</organism>